<evidence type="ECO:0000259" key="1">
    <source>
        <dbReference type="Pfam" id="PF02557"/>
    </source>
</evidence>
<dbReference type="Gene3D" id="3.30.1380.10">
    <property type="match status" value="1"/>
</dbReference>
<dbReference type="GO" id="GO:0004180">
    <property type="term" value="F:carboxypeptidase activity"/>
    <property type="evidence" value="ECO:0007669"/>
    <property type="project" value="UniProtKB-KW"/>
</dbReference>
<organism evidence="2 3">
    <name type="scientific">Streptococcus parasanguinis FW213</name>
    <dbReference type="NCBI Taxonomy" id="1114965"/>
    <lineage>
        <taxon>Bacteria</taxon>
        <taxon>Bacillati</taxon>
        <taxon>Bacillota</taxon>
        <taxon>Bacilli</taxon>
        <taxon>Lactobacillales</taxon>
        <taxon>Streptococcaceae</taxon>
        <taxon>Streptococcus</taxon>
    </lineage>
</organism>
<dbReference type="STRING" id="1114965.Spaf_0463"/>
<dbReference type="InterPro" id="IPR009045">
    <property type="entry name" value="Zn_M74/Hedgehog-like"/>
</dbReference>
<keyword evidence="2" id="KW-0378">Hydrolase</keyword>
<dbReference type="KEGG" id="scf:Spaf_0463"/>
<dbReference type="InterPro" id="IPR058193">
    <property type="entry name" value="VanY/YodJ_core_dom"/>
</dbReference>
<reference evidence="2 3" key="1">
    <citation type="journal article" date="2012" name="PLoS ONE">
        <title>Complete Genome and Transcriptomes of Streptococcus parasanguinis FW213: Phylogenic Relations and Potential Virulence Mechanisms.</title>
        <authorList>
            <person name="Geng J."/>
            <person name="Chiu C.H."/>
            <person name="Tang P."/>
            <person name="Chen Y."/>
            <person name="Shieh H.R."/>
            <person name="Hu S."/>
            <person name="Chen Y.Y."/>
        </authorList>
    </citation>
    <scope>NUCLEOTIDE SEQUENCE [LARGE SCALE GENOMIC DNA]</scope>
    <source>
        <strain evidence="2 3">FW213</strain>
    </source>
</reference>
<proteinExistence type="predicted"/>
<dbReference type="PANTHER" id="PTHR34385">
    <property type="entry name" value="D-ALANYL-D-ALANINE CARBOXYPEPTIDASE"/>
    <property type="match status" value="1"/>
</dbReference>
<name>I1ZKA2_STRPA</name>
<keyword evidence="2" id="KW-0121">Carboxypeptidase</keyword>
<dbReference type="CDD" id="cd14852">
    <property type="entry name" value="LD-carboxypeptidase"/>
    <property type="match status" value="1"/>
</dbReference>
<dbReference type="PANTHER" id="PTHR34385:SF1">
    <property type="entry name" value="PEPTIDOGLYCAN L-ALANYL-D-GLUTAMATE ENDOPEPTIDASE CWLK"/>
    <property type="match status" value="1"/>
</dbReference>
<dbReference type="AlphaFoldDB" id="I1ZKA2"/>
<evidence type="ECO:0000313" key="3">
    <source>
        <dbReference type="Proteomes" id="UP000002865"/>
    </source>
</evidence>
<dbReference type="Proteomes" id="UP000002865">
    <property type="component" value="Chromosome"/>
</dbReference>
<dbReference type="HOGENOM" id="CLU_054193_3_1_9"/>
<protein>
    <submittedName>
        <fullName evidence="2">D-alanyl-D-alanine carboxypeptidase</fullName>
    </submittedName>
</protein>
<accession>I1ZKA2</accession>
<dbReference type="PATRIC" id="fig|1114965.3.peg.448"/>
<keyword evidence="2" id="KW-0645">Protease</keyword>
<dbReference type="GO" id="GO:0006508">
    <property type="term" value="P:proteolysis"/>
    <property type="evidence" value="ECO:0007669"/>
    <property type="project" value="InterPro"/>
</dbReference>
<dbReference type="PaxDb" id="1114965-Spaf_0463"/>
<dbReference type="EMBL" id="CP003122">
    <property type="protein sequence ID" value="AFJ25476.1"/>
    <property type="molecule type" value="Genomic_DNA"/>
</dbReference>
<gene>
    <name evidence="2" type="ORF">Spaf_0463</name>
</gene>
<dbReference type="Pfam" id="PF02557">
    <property type="entry name" value="VanY"/>
    <property type="match status" value="1"/>
</dbReference>
<dbReference type="InterPro" id="IPR003709">
    <property type="entry name" value="VanY-like_core_dom"/>
</dbReference>
<sequence>MAMTNKYRRARKKRKKWWPYLLSFFLLVVLGSGIGAYLAKPSLFSGLLFWKAKKTAVTTPSSSKKKEEKSDLPAVSTKDWQLILVNRDNVKPELNPQLTDVDAIKVDSRIVEPTRQFLEAARKIAPEETLISGYRSVAEQTELYNERVAQLEASGLSHEEAEKQVQTQVQVPGASEHQTGLAIDMSVEAGQSDELGLQLAAIAPQYGFVLRYPDGKSNITGVNFENWHFRYVGVENAQYMAKHQLVLEEYIQLLKKAGK</sequence>
<evidence type="ECO:0000313" key="2">
    <source>
        <dbReference type="EMBL" id="AFJ25476.1"/>
    </source>
</evidence>
<dbReference type="eggNOG" id="COG1876">
    <property type="taxonomic scope" value="Bacteria"/>
</dbReference>
<dbReference type="InterPro" id="IPR052179">
    <property type="entry name" value="DD-CPase-like"/>
</dbReference>
<dbReference type="SUPFAM" id="SSF55166">
    <property type="entry name" value="Hedgehog/DD-peptidase"/>
    <property type="match status" value="1"/>
</dbReference>
<feature type="domain" description="D-alanyl-D-alanine carboxypeptidase-like core" evidence="1">
    <location>
        <begin position="104"/>
        <end position="233"/>
    </location>
</feature>